<dbReference type="KEGG" id="buh:BUAMB_308"/>
<dbReference type="STRING" id="1005057.BUAMB_308"/>
<comment type="subunit">
    <text evidence="6">Monomer.</text>
</comment>
<dbReference type="eggNOG" id="COG2813">
    <property type="taxonomic scope" value="Bacteria"/>
</dbReference>
<protein>
    <recommendedName>
        <fullName evidence="6">Ribosomal RNA small subunit methyltransferase C</fullName>
        <ecNumber evidence="6">2.1.1.172</ecNumber>
    </recommendedName>
    <alternativeName>
        <fullName evidence="6">16S rRNA m2G1207 methyltransferase</fullName>
    </alternativeName>
    <alternativeName>
        <fullName evidence="6">rRNA (guanine-N(2)-)-methyltransferase RsmC</fullName>
    </alternativeName>
</protein>
<dbReference type="HOGENOM" id="CLU_049581_0_1_6"/>
<dbReference type="InterPro" id="IPR002052">
    <property type="entry name" value="DNA_methylase_N6_adenine_CS"/>
</dbReference>
<dbReference type="GO" id="GO:0052914">
    <property type="term" value="F:16S rRNA (guanine(1207)-N(2))-methyltransferase activity"/>
    <property type="evidence" value="ECO:0007669"/>
    <property type="project" value="UniProtKB-EC"/>
</dbReference>
<accession>G2LPI6</accession>
<dbReference type="InterPro" id="IPR029063">
    <property type="entry name" value="SAM-dependent_MTases_sf"/>
</dbReference>
<comment type="similarity">
    <text evidence="6">Belongs to the methyltransferase superfamily. RsmC family.</text>
</comment>
<evidence type="ECO:0000259" key="7">
    <source>
        <dbReference type="Pfam" id="PF05175"/>
    </source>
</evidence>
<dbReference type="HAMAP" id="MF_01862">
    <property type="entry name" value="16SrRNA_methyltr_C"/>
    <property type="match status" value="1"/>
</dbReference>
<dbReference type="Pfam" id="PF08468">
    <property type="entry name" value="MTS_N"/>
    <property type="match status" value="1"/>
</dbReference>
<dbReference type="PATRIC" id="fig|1005057.4.peg.297"/>
<dbReference type="Pfam" id="PF05175">
    <property type="entry name" value="MTS"/>
    <property type="match status" value="1"/>
</dbReference>
<name>G2LPI6_BUCUM</name>
<keyword evidence="2 6" id="KW-0698">rRNA processing</keyword>
<dbReference type="InterPro" id="IPR023543">
    <property type="entry name" value="rRNA_ssu_MeTfrase_C"/>
</dbReference>
<evidence type="ECO:0000256" key="2">
    <source>
        <dbReference type="ARBA" id="ARBA00022552"/>
    </source>
</evidence>
<dbReference type="InterPro" id="IPR007848">
    <property type="entry name" value="Small_mtfrase_dom"/>
</dbReference>
<dbReference type="CDD" id="cd02440">
    <property type="entry name" value="AdoMet_MTases"/>
    <property type="match status" value="1"/>
</dbReference>
<dbReference type="AlphaFoldDB" id="G2LPI6"/>
<dbReference type="EMBL" id="CP002648">
    <property type="protein sequence ID" value="AEO08123.1"/>
    <property type="molecule type" value="Genomic_DNA"/>
</dbReference>
<dbReference type="PANTHER" id="PTHR47816">
    <property type="entry name" value="RIBOSOMAL RNA SMALL SUBUNIT METHYLTRANSFERASE C"/>
    <property type="match status" value="1"/>
</dbReference>
<evidence type="ECO:0000256" key="1">
    <source>
        <dbReference type="ARBA" id="ARBA00022490"/>
    </source>
</evidence>
<gene>
    <name evidence="6 9" type="primary">rsmC</name>
    <name evidence="9" type="ORF">BUAMB_308</name>
</gene>
<feature type="domain" description="Methyltransferase small" evidence="7">
    <location>
        <begin position="169"/>
        <end position="336"/>
    </location>
</feature>
<keyword evidence="5 6" id="KW-0949">S-adenosyl-L-methionine</keyword>
<dbReference type="PRINTS" id="PR00507">
    <property type="entry name" value="N12N6MTFRASE"/>
</dbReference>
<dbReference type="InterPro" id="IPR046977">
    <property type="entry name" value="RsmC/RlmG"/>
</dbReference>
<evidence type="ECO:0000256" key="3">
    <source>
        <dbReference type="ARBA" id="ARBA00022603"/>
    </source>
</evidence>
<dbReference type="RefSeq" id="WP_014500027.1">
    <property type="nucleotide sequence ID" value="NC_017259.1"/>
</dbReference>
<sequence>MLLSQNSQLILRNKNIFKTKKVFFFGSIQDDYPLYLKTISTIINLKKYSDYIILKKKKKIKNIEIKNSFLLSKEIIKDCNTVIYYWPKDKSEAKFQCMNLMSHVKIDTEIFIVGHNSSGVKSAFLILKKWIILNKIDNAKHCILYSGILKKRTTFILEDFYKIHVWKNLFIKSLPGVFGHKKIDEGSKLLASTFISNSHYREVLDIGCGTGFLAVSILYCSPNAIVSLVDDNITALHCSRLTLHANNFTGEIIRSDLYSNILKKFDLIISNPPFHDDLKITFKLIKNMIFHSRIYLKKSGELRFVINRCFNYHFILKKYFKKYIILKQTNTFTVYQAFVN</sequence>
<dbReference type="InterPro" id="IPR013675">
    <property type="entry name" value="Mtase_sm_N"/>
</dbReference>
<keyword evidence="4 6" id="KW-0808">Transferase</keyword>
<dbReference type="OrthoDB" id="9816072at2"/>
<evidence type="ECO:0000313" key="10">
    <source>
        <dbReference type="Proteomes" id="UP000006139"/>
    </source>
</evidence>
<keyword evidence="1 6" id="KW-0963">Cytoplasm</keyword>
<dbReference type="GO" id="GO:0005737">
    <property type="term" value="C:cytoplasm"/>
    <property type="evidence" value="ECO:0007669"/>
    <property type="project" value="UniProtKB-SubCell"/>
</dbReference>
<evidence type="ECO:0000256" key="4">
    <source>
        <dbReference type="ARBA" id="ARBA00022679"/>
    </source>
</evidence>
<evidence type="ECO:0000313" key="9">
    <source>
        <dbReference type="EMBL" id="AEO08123.1"/>
    </source>
</evidence>
<evidence type="ECO:0000256" key="6">
    <source>
        <dbReference type="HAMAP-Rule" id="MF_01862"/>
    </source>
</evidence>
<proteinExistence type="inferred from homology"/>
<dbReference type="NCBIfam" id="NF007023">
    <property type="entry name" value="PRK09489.1"/>
    <property type="match status" value="1"/>
</dbReference>
<comment type="catalytic activity">
    <reaction evidence="6">
        <text>guanosine(1207) in 16S rRNA + S-adenosyl-L-methionine = N(2)-methylguanosine(1207) in 16S rRNA + S-adenosyl-L-homocysteine + H(+)</text>
        <dbReference type="Rhea" id="RHEA:42736"/>
        <dbReference type="Rhea" id="RHEA-COMP:10213"/>
        <dbReference type="Rhea" id="RHEA-COMP:10214"/>
        <dbReference type="ChEBI" id="CHEBI:15378"/>
        <dbReference type="ChEBI" id="CHEBI:57856"/>
        <dbReference type="ChEBI" id="CHEBI:59789"/>
        <dbReference type="ChEBI" id="CHEBI:74269"/>
        <dbReference type="ChEBI" id="CHEBI:74481"/>
        <dbReference type="EC" id="2.1.1.172"/>
    </reaction>
</comment>
<evidence type="ECO:0000256" key="5">
    <source>
        <dbReference type="ARBA" id="ARBA00022691"/>
    </source>
</evidence>
<dbReference type="PANTHER" id="PTHR47816:SF4">
    <property type="entry name" value="RIBOSOMAL RNA SMALL SUBUNIT METHYLTRANSFERASE C"/>
    <property type="match status" value="1"/>
</dbReference>
<reference evidence="9 10" key="1">
    <citation type="journal article" date="2011" name="PLoS Genet.">
        <title>Sequence conservation and functional constraint on intergenic spacers in reduced genomes of the obligate symbiont buchnera.</title>
        <authorList>
            <person name="Degnan P.H."/>
            <person name="Ochman H."/>
            <person name="Moran N.A."/>
        </authorList>
    </citation>
    <scope>NUCLEOTIDE SEQUENCE [LARGE SCALE GENOMIC DNA]</scope>
    <source>
        <strain evidence="9 10">Ua</strain>
    </source>
</reference>
<feature type="domain" description="Methyltransferase small N-terminal" evidence="8">
    <location>
        <begin position="7"/>
        <end position="162"/>
    </location>
</feature>
<comment type="function">
    <text evidence="6">Specifically methylates the guanine in position 1207 of 16S rRNA in the 30S particle.</text>
</comment>
<dbReference type="Proteomes" id="UP000006139">
    <property type="component" value="Chromosome"/>
</dbReference>
<dbReference type="Gene3D" id="3.40.50.150">
    <property type="entry name" value="Vaccinia Virus protein VP39"/>
    <property type="match status" value="2"/>
</dbReference>
<comment type="subcellular location">
    <subcellularLocation>
        <location evidence="6">Cytoplasm</location>
    </subcellularLocation>
</comment>
<evidence type="ECO:0000259" key="8">
    <source>
        <dbReference type="Pfam" id="PF08468"/>
    </source>
</evidence>
<keyword evidence="3 6" id="KW-0489">Methyltransferase</keyword>
<dbReference type="SUPFAM" id="SSF53335">
    <property type="entry name" value="S-adenosyl-L-methionine-dependent methyltransferases"/>
    <property type="match status" value="1"/>
</dbReference>
<dbReference type="EC" id="2.1.1.172" evidence="6"/>
<dbReference type="PROSITE" id="PS00092">
    <property type="entry name" value="N6_MTASE"/>
    <property type="match status" value="1"/>
</dbReference>
<organism evidence="9 10">
    <name type="scientific">Buchnera aphidicola str. Ua</name>
    <name type="common">Uroleucon ambrosiae</name>
    <dbReference type="NCBI Taxonomy" id="1005057"/>
    <lineage>
        <taxon>Bacteria</taxon>
        <taxon>Pseudomonadati</taxon>
        <taxon>Pseudomonadota</taxon>
        <taxon>Gammaproteobacteria</taxon>
        <taxon>Enterobacterales</taxon>
        <taxon>Erwiniaceae</taxon>
        <taxon>Buchnera</taxon>
    </lineage>
</organism>
<dbReference type="GO" id="GO:0003676">
    <property type="term" value="F:nucleic acid binding"/>
    <property type="evidence" value="ECO:0007669"/>
    <property type="project" value="InterPro"/>
</dbReference>